<gene>
    <name evidence="1" type="ORF">CEXT_58391</name>
</gene>
<comment type="caution">
    <text evidence="1">The sequence shown here is derived from an EMBL/GenBank/DDBJ whole genome shotgun (WGS) entry which is preliminary data.</text>
</comment>
<proteinExistence type="predicted"/>
<accession>A0AAV4XUE3</accession>
<evidence type="ECO:0000313" key="2">
    <source>
        <dbReference type="Proteomes" id="UP001054945"/>
    </source>
</evidence>
<reference evidence="1 2" key="1">
    <citation type="submission" date="2021-06" db="EMBL/GenBank/DDBJ databases">
        <title>Caerostris extrusa draft genome.</title>
        <authorList>
            <person name="Kono N."/>
            <person name="Arakawa K."/>
        </authorList>
    </citation>
    <scope>NUCLEOTIDE SEQUENCE [LARGE SCALE GENOMIC DNA]</scope>
</reference>
<evidence type="ECO:0000313" key="1">
    <source>
        <dbReference type="EMBL" id="GIY97790.1"/>
    </source>
</evidence>
<dbReference type="EMBL" id="BPLR01000834">
    <property type="protein sequence ID" value="GIY97790.1"/>
    <property type="molecule type" value="Genomic_DNA"/>
</dbReference>
<organism evidence="1 2">
    <name type="scientific">Caerostris extrusa</name>
    <name type="common">Bark spider</name>
    <name type="synonym">Caerostris bankana</name>
    <dbReference type="NCBI Taxonomy" id="172846"/>
    <lineage>
        <taxon>Eukaryota</taxon>
        <taxon>Metazoa</taxon>
        <taxon>Ecdysozoa</taxon>
        <taxon>Arthropoda</taxon>
        <taxon>Chelicerata</taxon>
        <taxon>Arachnida</taxon>
        <taxon>Araneae</taxon>
        <taxon>Araneomorphae</taxon>
        <taxon>Entelegynae</taxon>
        <taxon>Araneoidea</taxon>
        <taxon>Araneidae</taxon>
        <taxon>Caerostris</taxon>
    </lineage>
</organism>
<dbReference type="Proteomes" id="UP001054945">
    <property type="component" value="Unassembled WGS sequence"/>
</dbReference>
<name>A0AAV4XUE3_CAEEX</name>
<protein>
    <submittedName>
        <fullName evidence="1">Uncharacterized protein</fullName>
    </submittedName>
</protein>
<dbReference type="AlphaFoldDB" id="A0AAV4XUE3"/>
<sequence>MKSPRGQNVSGSAACLMDKHEWKVYFPNKTLLKNFSGISGNTRDEWVSLFPNKTLPNFSSIGGNTRDEWVSIFPTKLGRVSPTSVATHGET</sequence>
<keyword evidence="2" id="KW-1185">Reference proteome</keyword>